<evidence type="ECO:0000313" key="3">
    <source>
        <dbReference type="Proteomes" id="UP000586093"/>
    </source>
</evidence>
<evidence type="ECO:0000313" key="2">
    <source>
        <dbReference type="EMBL" id="MBB1161281.1"/>
    </source>
</evidence>
<dbReference type="Proteomes" id="UP000586093">
    <property type="component" value="Unassembled WGS sequence"/>
</dbReference>
<comment type="caution">
    <text evidence="2">The sequence shown here is derived from an EMBL/GenBank/DDBJ whole genome shotgun (WGS) entry which is preliminary data.</text>
</comment>
<dbReference type="RefSeq" id="WP_182661936.1">
    <property type="nucleotide sequence ID" value="NZ_JACIVI010000001.1"/>
</dbReference>
<feature type="chain" id="PRO_5032356794" evidence="1">
    <location>
        <begin position="23"/>
        <end position="152"/>
    </location>
</feature>
<sequence>MRLPPVLALACGLMAVALPAPAYEQTFPDPGVVVSVPALKGTAGLQVELHAQALPEADSTRVCAGRFLRELVKRPDMPDRDRIYRAPLDPANFLVLYILESGGRKVLHAHLLGTLPGSHCLDVHFSQAMQAEDETEAWRQSFAGASLRPSPR</sequence>
<keyword evidence="1" id="KW-0732">Signal</keyword>
<feature type="signal peptide" evidence="1">
    <location>
        <begin position="1"/>
        <end position="22"/>
    </location>
</feature>
<accession>A0A839HQG9</accession>
<evidence type="ECO:0000256" key="1">
    <source>
        <dbReference type="SAM" id="SignalP"/>
    </source>
</evidence>
<name>A0A839HQG9_9BURK</name>
<dbReference type="AlphaFoldDB" id="A0A839HQG9"/>
<gene>
    <name evidence="2" type="ORF">H4F90_04715</name>
</gene>
<proteinExistence type="predicted"/>
<reference evidence="2 3" key="1">
    <citation type="submission" date="2020-08" db="EMBL/GenBank/DDBJ databases">
        <title>Aquariorum lacteus gen. nov., sp. nov., a new member of the family Comamonadaceae, isolated from freshwater aquarium.</title>
        <authorList>
            <person name="Chun S.-J."/>
        </authorList>
    </citation>
    <scope>NUCLEOTIDE SEQUENCE [LARGE SCALE GENOMIC DNA]</scope>
    <source>
        <strain evidence="2 3">SJAQ100</strain>
    </source>
</reference>
<keyword evidence="3" id="KW-1185">Reference proteome</keyword>
<protein>
    <submittedName>
        <fullName evidence="2">Uncharacterized protein</fullName>
    </submittedName>
</protein>
<organism evidence="2 3">
    <name type="scientific">Aquariibacter albus</name>
    <dbReference type="NCBI Taxonomy" id="2759899"/>
    <lineage>
        <taxon>Bacteria</taxon>
        <taxon>Pseudomonadati</taxon>
        <taxon>Pseudomonadota</taxon>
        <taxon>Betaproteobacteria</taxon>
        <taxon>Burkholderiales</taxon>
        <taxon>Sphaerotilaceae</taxon>
        <taxon>Aquariibacter</taxon>
    </lineage>
</organism>
<dbReference type="EMBL" id="JACIVI010000001">
    <property type="protein sequence ID" value="MBB1161281.1"/>
    <property type="molecule type" value="Genomic_DNA"/>
</dbReference>